<feature type="signal peptide" evidence="2">
    <location>
        <begin position="1"/>
        <end position="19"/>
    </location>
</feature>
<organism evidence="3 4">
    <name type="scientific">Laticauda laticaudata</name>
    <name type="common">Blue-ringed sea krait</name>
    <name type="synonym">Blue-lipped sea krait</name>
    <dbReference type="NCBI Taxonomy" id="8630"/>
    <lineage>
        <taxon>Eukaryota</taxon>
        <taxon>Metazoa</taxon>
        <taxon>Chordata</taxon>
        <taxon>Craniata</taxon>
        <taxon>Vertebrata</taxon>
        <taxon>Euteleostomi</taxon>
        <taxon>Lepidosauria</taxon>
        <taxon>Squamata</taxon>
        <taxon>Bifurcata</taxon>
        <taxon>Unidentata</taxon>
        <taxon>Episquamata</taxon>
        <taxon>Toxicofera</taxon>
        <taxon>Serpentes</taxon>
        <taxon>Colubroidea</taxon>
        <taxon>Elapidae</taxon>
        <taxon>Laticaudinae</taxon>
        <taxon>Laticauda</taxon>
    </lineage>
</organism>
<reference evidence="3" key="1">
    <citation type="submission" date="2025-08" db="UniProtKB">
        <authorList>
            <consortium name="Ensembl"/>
        </authorList>
    </citation>
    <scope>IDENTIFICATION</scope>
</reference>
<feature type="compositionally biased region" description="Polar residues" evidence="1">
    <location>
        <begin position="181"/>
        <end position="191"/>
    </location>
</feature>
<sequence length="191" mass="20647">LLLVLLVLLLLLVLAGVLCLPAGAFSSWRVRSAHEDQPSDTTLPQTAHREPLLFQPGDSYMFRQGVFGGPPDRHPPDSRTPHARGRGGSPVSMQQEEAATRDQATPTPSSTSTESRQRGRPEGLSLGDQGHNQSQHRSSRPALSRELPAHIISVYSGARHPNGASDQHSSNRPPQIPGPFTSETMSMPQSD</sequence>
<keyword evidence="2" id="KW-0732">Signal</keyword>
<feature type="region of interest" description="Disordered" evidence="1">
    <location>
        <begin position="60"/>
        <end position="191"/>
    </location>
</feature>
<feature type="compositionally biased region" description="Low complexity" evidence="1">
    <location>
        <begin position="105"/>
        <end position="114"/>
    </location>
</feature>
<dbReference type="Ensembl" id="ENSLLTT00000009414.1">
    <property type="protein sequence ID" value="ENSLLTP00000009069.1"/>
    <property type="gene ID" value="ENSLLTG00000006941.1"/>
</dbReference>
<feature type="chain" id="PRO_5034445184" evidence="2">
    <location>
        <begin position="20"/>
        <end position="191"/>
    </location>
</feature>
<accession>A0A8C5WRT9</accession>
<keyword evidence="4" id="KW-1185">Reference proteome</keyword>
<feature type="compositionally biased region" description="Basic and acidic residues" evidence="1">
    <location>
        <begin position="71"/>
        <end position="80"/>
    </location>
</feature>
<protein>
    <submittedName>
        <fullName evidence="3">Uncharacterized protein</fullName>
    </submittedName>
</protein>
<evidence type="ECO:0000313" key="3">
    <source>
        <dbReference type="Ensembl" id="ENSLLTP00000009069.1"/>
    </source>
</evidence>
<evidence type="ECO:0000313" key="4">
    <source>
        <dbReference type="Proteomes" id="UP000694406"/>
    </source>
</evidence>
<dbReference type="AlphaFoldDB" id="A0A8C5WRT9"/>
<feature type="compositionally biased region" description="Polar residues" evidence="1">
    <location>
        <begin position="164"/>
        <end position="173"/>
    </location>
</feature>
<name>A0A8C5WRT9_LATLA</name>
<proteinExistence type="predicted"/>
<dbReference type="Proteomes" id="UP000694406">
    <property type="component" value="Unplaced"/>
</dbReference>
<evidence type="ECO:0000256" key="2">
    <source>
        <dbReference type="SAM" id="SignalP"/>
    </source>
</evidence>
<reference evidence="3" key="2">
    <citation type="submission" date="2025-09" db="UniProtKB">
        <authorList>
            <consortium name="Ensembl"/>
        </authorList>
    </citation>
    <scope>IDENTIFICATION</scope>
</reference>
<evidence type="ECO:0000256" key="1">
    <source>
        <dbReference type="SAM" id="MobiDB-lite"/>
    </source>
</evidence>